<reference evidence="3" key="1">
    <citation type="journal article" date="2019" name="Int. J. Syst. Evol. Microbiol.">
        <title>The Global Catalogue of Microorganisms (GCM) 10K type strain sequencing project: providing services to taxonomists for standard genome sequencing and annotation.</title>
        <authorList>
            <consortium name="The Broad Institute Genomics Platform"/>
            <consortium name="The Broad Institute Genome Sequencing Center for Infectious Disease"/>
            <person name="Wu L."/>
            <person name="Ma J."/>
        </authorList>
    </citation>
    <scope>NUCLEOTIDE SEQUENCE [LARGE SCALE GENOMIC DNA]</scope>
    <source>
        <strain evidence="3">CGMCC 1.13681</strain>
    </source>
</reference>
<comment type="caution">
    <text evidence="2">The sequence shown here is derived from an EMBL/GenBank/DDBJ whole genome shotgun (WGS) entry which is preliminary data.</text>
</comment>
<name>A0ABW2GF63_9ACTN</name>
<protein>
    <recommendedName>
        <fullName evidence="4">Integral membrane protein</fullName>
    </recommendedName>
</protein>
<organism evidence="2 3">
    <name type="scientific">Streptomyces polyrhachis</name>
    <dbReference type="NCBI Taxonomy" id="1282885"/>
    <lineage>
        <taxon>Bacteria</taxon>
        <taxon>Bacillati</taxon>
        <taxon>Actinomycetota</taxon>
        <taxon>Actinomycetes</taxon>
        <taxon>Kitasatosporales</taxon>
        <taxon>Streptomycetaceae</taxon>
        <taxon>Streptomyces</taxon>
    </lineage>
</organism>
<dbReference type="EMBL" id="JBHSZO010000020">
    <property type="protein sequence ID" value="MFC7219353.1"/>
    <property type="molecule type" value="Genomic_DNA"/>
</dbReference>
<dbReference type="Proteomes" id="UP001596413">
    <property type="component" value="Unassembled WGS sequence"/>
</dbReference>
<evidence type="ECO:0000256" key="1">
    <source>
        <dbReference type="SAM" id="MobiDB-lite"/>
    </source>
</evidence>
<keyword evidence="3" id="KW-1185">Reference proteome</keyword>
<proteinExistence type="predicted"/>
<feature type="region of interest" description="Disordered" evidence="1">
    <location>
        <begin position="108"/>
        <end position="136"/>
    </location>
</feature>
<evidence type="ECO:0008006" key="4">
    <source>
        <dbReference type="Google" id="ProtNLM"/>
    </source>
</evidence>
<evidence type="ECO:0000313" key="2">
    <source>
        <dbReference type="EMBL" id="MFC7219353.1"/>
    </source>
</evidence>
<gene>
    <name evidence="2" type="ORF">ACFQLX_14420</name>
</gene>
<dbReference type="RefSeq" id="WP_386414981.1">
    <property type="nucleotide sequence ID" value="NZ_JBHSZO010000020.1"/>
</dbReference>
<sequence length="257" mass="27384">MGEVSDDDAFYVLTAALLTPARFPAVLGDDYPAACAAVGMTAHPAGYGLIFGQDTAGARWTVVVNDASLVAVALAAWDVGIERELEPEERSVVDTIPGWPLALAVSAPELPAPHDPADDGRPPLAPPDAEEWGPAQRRLGADEISLRWREWRERLDPDQLPTESAGGPTHPGVRRVIADLEGYVAEPPPPGRIRSSFATDEARTLRVDGAGWSLIARTDDLAFVLLDESPGDVIPLARGEKLPGLLTALDELATRPL</sequence>
<accession>A0ABW2GF63</accession>
<evidence type="ECO:0000313" key="3">
    <source>
        <dbReference type="Proteomes" id="UP001596413"/>
    </source>
</evidence>